<reference evidence="3" key="2">
    <citation type="submission" date="2021-04" db="EMBL/GenBank/DDBJ databases">
        <authorList>
            <person name="Gilroy R."/>
        </authorList>
    </citation>
    <scope>NUCLEOTIDE SEQUENCE</scope>
    <source>
        <strain evidence="3">CHK189-11263</strain>
    </source>
</reference>
<sequence>MDTLYKKDTAEESTALHERYLEKIHGLITERDALREQLRQQNEELDKWGGEHRKQMLQYKQGLAATLDLLEKQKDFLYGEEELPGESLSALREQMLEPEIPLGTRIVFFFYQLLFTLFVAVSNLRIRSAQKQATKEADVQITELTQQIQARETDMEAREARLRQEIQGLRDALSQENMRSEQYQQTIQTIRQDLKQQTGRAEQYEQQAKDLQRALSEQSDRVEQYEQQASSLRQELERQAAQMEQYERKAKELGDEMARLDEVRRCQAGKIRELEKDLDQTKEDNSRLRAEASWATARLRRTRALLWTVVIVIAILVVVAVAGSM</sequence>
<organism evidence="3 4">
    <name type="scientific">Candidatus Flavonifractor intestinipullorum</name>
    <dbReference type="NCBI Taxonomy" id="2838587"/>
    <lineage>
        <taxon>Bacteria</taxon>
        <taxon>Bacillati</taxon>
        <taxon>Bacillota</taxon>
        <taxon>Clostridia</taxon>
        <taxon>Eubacteriales</taxon>
        <taxon>Oscillospiraceae</taxon>
        <taxon>Flavonifractor</taxon>
    </lineage>
</organism>
<dbReference type="EMBL" id="DWYC01000053">
    <property type="protein sequence ID" value="HJB56997.1"/>
    <property type="molecule type" value="Genomic_DNA"/>
</dbReference>
<proteinExistence type="predicted"/>
<gene>
    <name evidence="3" type="ORF">H9714_05555</name>
</gene>
<keyword evidence="2" id="KW-0812">Transmembrane</keyword>
<evidence type="ECO:0000313" key="4">
    <source>
        <dbReference type="Proteomes" id="UP000824208"/>
    </source>
</evidence>
<dbReference type="SUPFAM" id="SSF57997">
    <property type="entry name" value="Tropomyosin"/>
    <property type="match status" value="1"/>
</dbReference>
<feature type="coiled-coil region" evidence="1">
    <location>
        <begin position="17"/>
        <end position="51"/>
    </location>
</feature>
<feature type="transmembrane region" description="Helical" evidence="2">
    <location>
        <begin position="106"/>
        <end position="126"/>
    </location>
</feature>
<feature type="coiled-coil region" evidence="1">
    <location>
        <begin position="152"/>
        <end position="291"/>
    </location>
</feature>
<evidence type="ECO:0000256" key="2">
    <source>
        <dbReference type="SAM" id="Phobius"/>
    </source>
</evidence>
<protein>
    <submittedName>
        <fullName evidence="3">Uncharacterized protein</fullName>
    </submittedName>
</protein>
<keyword evidence="2" id="KW-0472">Membrane</keyword>
<feature type="transmembrane region" description="Helical" evidence="2">
    <location>
        <begin position="304"/>
        <end position="323"/>
    </location>
</feature>
<keyword evidence="2" id="KW-1133">Transmembrane helix</keyword>
<comment type="caution">
    <text evidence="3">The sequence shown here is derived from an EMBL/GenBank/DDBJ whole genome shotgun (WGS) entry which is preliminary data.</text>
</comment>
<accession>A0A9D2S527</accession>
<dbReference type="Proteomes" id="UP000824208">
    <property type="component" value="Unassembled WGS sequence"/>
</dbReference>
<dbReference type="Gene3D" id="1.10.287.1490">
    <property type="match status" value="1"/>
</dbReference>
<dbReference type="AlphaFoldDB" id="A0A9D2S527"/>
<evidence type="ECO:0000256" key="1">
    <source>
        <dbReference type="SAM" id="Coils"/>
    </source>
</evidence>
<name>A0A9D2S527_9FIRM</name>
<reference evidence="3" key="1">
    <citation type="journal article" date="2021" name="PeerJ">
        <title>Extensive microbial diversity within the chicken gut microbiome revealed by metagenomics and culture.</title>
        <authorList>
            <person name="Gilroy R."/>
            <person name="Ravi A."/>
            <person name="Getino M."/>
            <person name="Pursley I."/>
            <person name="Horton D.L."/>
            <person name="Alikhan N.F."/>
            <person name="Baker D."/>
            <person name="Gharbi K."/>
            <person name="Hall N."/>
            <person name="Watson M."/>
            <person name="Adriaenssens E.M."/>
            <person name="Foster-Nyarko E."/>
            <person name="Jarju S."/>
            <person name="Secka A."/>
            <person name="Antonio M."/>
            <person name="Oren A."/>
            <person name="Chaudhuri R.R."/>
            <person name="La Ragione R."/>
            <person name="Hildebrand F."/>
            <person name="Pallen M.J."/>
        </authorList>
    </citation>
    <scope>NUCLEOTIDE SEQUENCE</scope>
    <source>
        <strain evidence="3">CHK189-11263</strain>
    </source>
</reference>
<keyword evidence="1" id="KW-0175">Coiled coil</keyword>
<evidence type="ECO:0000313" key="3">
    <source>
        <dbReference type="EMBL" id="HJB56997.1"/>
    </source>
</evidence>